<dbReference type="AlphaFoldDB" id="A0AAU8MSY7"/>
<dbReference type="RefSeq" id="WP_363796840.1">
    <property type="nucleotide sequence ID" value="NZ_CP159925.1"/>
</dbReference>
<dbReference type="EMBL" id="CP159925">
    <property type="protein sequence ID" value="XCO73963.1"/>
    <property type="molecule type" value="Genomic_DNA"/>
</dbReference>
<dbReference type="Gene3D" id="3.40.50.12370">
    <property type="match status" value="1"/>
</dbReference>
<dbReference type="SUPFAM" id="SSF52402">
    <property type="entry name" value="Adenine nucleotide alpha hydrolases-like"/>
    <property type="match status" value="2"/>
</dbReference>
<dbReference type="Pfam" id="PF00582">
    <property type="entry name" value="Usp"/>
    <property type="match status" value="1"/>
</dbReference>
<dbReference type="PANTHER" id="PTHR46268">
    <property type="entry name" value="STRESS RESPONSE PROTEIN NHAX"/>
    <property type="match status" value="1"/>
</dbReference>
<comment type="similarity">
    <text evidence="1">Belongs to the universal stress protein A family.</text>
</comment>
<dbReference type="PANTHER" id="PTHR46268:SF15">
    <property type="entry name" value="UNIVERSAL STRESS PROTEIN HP_0031"/>
    <property type="match status" value="1"/>
</dbReference>
<evidence type="ECO:0000313" key="3">
    <source>
        <dbReference type="EMBL" id="XCO73963.1"/>
    </source>
</evidence>
<dbReference type="CDD" id="cd00293">
    <property type="entry name" value="USP-like"/>
    <property type="match status" value="1"/>
</dbReference>
<feature type="domain" description="UspA" evidence="2">
    <location>
        <begin position="153"/>
        <end position="274"/>
    </location>
</feature>
<protein>
    <submittedName>
        <fullName evidence="3">Universal stress protein</fullName>
    </submittedName>
</protein>
<gene>
    <name evidence="3" type="ORF">ABU614_16425</name>
</gene>
<organism evidence="3">
    <name type="scientific">Lysobacter firmicutimachus</name>
    <dbReference type="NCBI Taxonomy" id="1792846"/>
    <lineage>
        <taxon>Bacteria</taxon>
        <taxon>Pseudomonadati</taxon>
        <taxon>Pseudomonadota</taxon>
        <taxon>Gammaproteobacteria</taxon>
        <taxon>Lysobacterales</taxon>
        <taxon>Lysobacteraceae</taxon>
        <taxon>Lysobacter</taxon>
    </lineage>
</organism>
<dbReference type="InterPro" id="IPR006016">
    <property type="entry name" value="UspA"/>
</dbReference>
<name>A0AAU8MSY7_9GAMM</name>
<proteinExistence type="inferred from homology"/>
<reference evidence="3" key="1">
    <citation type="submission" date="2024-06" db="EMBL/GenBank/DDBJ databases">
        <authorList>
            <person name="Li S."/>
        </authorList>
    </citation>
    <scope>NUCLEOTIDE SEQUENCE</scope>
    <source>
        <strain evidence="3">SR10</strain>
    </source>
</reference>
<sequence length="277" mass="29845">MFKDILVPLLLGDIQPPVLRMACALAEAGGGQVTALVGVSLAAPVAEAWDYYPAGLYETMRESALATTDAIAEAVELRLAGEAARWSVRKSESFWLTPGEICVQHARYADLTVLGTGQREAPARRRLFAALLGGSGRPVLLVPEDWAGDGRVEHVVLAWKSSREAARALHDAMPLLARARSVDLLMVDHDFERDSQADPMGFLLGSHLQRHGIPAELVRRSAERSSVGEVVAAHARESGADLIVAGGYSHPRLLEDVLGGVTRYLLDHAPVPVLFSH</sequence>
<evidence type="ECO:0000259" key="2">
    <source>
        <dbReference type="Pfam" id="PF00582"/>
    </source>
</evidence>
<evidence type="ECO:0000256" key="1">
    <source>
        <dbReference type="ARBA" id="ARBA00008791"/>
    </source>
</evidence>
<accession>A0AAU8MSY7</accession>